<dbReference type="InterPro" id="IPR036770">
    <property type="entry name" value="Ankyrin_rpt-contain_sf"/>
</dbReference>
<dbReference type="Gene3D" id="1.25.40.20">
    <property type="entry name" value="Ankyrin repeat-containing domain"/>
    <property type="match status" value="2"/>
</dbReference>
<name>A0AAD2CHL3_9STRA</name>
<keyword evidence="4" id="KW-1185">Reference proteome</keyword>
<evidence type="ECO:0000256" key="1">
    <source>
        <dbReference type="ARBA" id="ARBA00022737"/>
    </source>
</evidence>
<dbReference type="GO" id="GO:0051017">
    <property type="term" value="P:actin filament bundle assembly"/>
    <property type="evidence" value="ECO:0007669"/>
    <property type="project" value="TreeGrafter"/>
</dbReference>
<dbReference type="Proteomes" id="UP001295423">
    <property type="component" value="Unassembled WGS sequence"/>
</dbReference>
<dbReference type="GO" id="GO:0051015">
    <property type="term" value="F:actin filament binding"/>
    <property type="evidence" value="ECO:0007669"/>
    <property type="project" value="TreeGrafter"/>
</dbReference>
<comment type="caution">
    <text evidence="3">The sequence shown here is derived from an EMBL/GenBank/DDBJ whole genome shotgun (WGS) entry which is preliminary data.</text>
</comment>
<evidence type="ECO:0000313" key="4">
    <source>
        <dbReference type="Proteomes" id="UP001295423"/>
    </source>
</evidence>
<keyword evidence="2" id="KW-0040">ANK repeat</keyword>
<protein>
    <submittedName>
        <fullName evidence="3">Uncharacterized protein</fullName>
    </submittedName>
</protein>
<reference evidence="3" key="1">
    <citation type="submission" date="2023-08" db="EMBL/GenBank/DDBJ databases">
        <authorList>
            <person name="Audoor S."/>
            <person name="Bilcke G."/>
        </authorList>
    </citation>
    <scope>NUCLEOTIDE SEQUENCE</scope>
</reference>
<sequence length="352" mass="39740">MQNNEECPQSIIWDAVLFRDWNLVKEECSKCPLNVGYVDGDYDETPLHLAIQNDAPLDVITAIVDAFPGSVRTSSRANRDLPLHLACRYQVKAEILKVLTSRDPATALCETKLGKKPIKILWEKAGAETKITPELWSRVTVMLSAVAKARRQCETQSDEDEKFLLHAAVSLGARSCPSTIIRNLLHGNPKLTGASQRDWSHRLPLHIAVGPTSWSNETRRKYKPRERVFISLLLEAHPKGAYEQETQSNRYPLHLALSNRHCWSEGVSDLMRAAPEVLLLPDPVTKLFPFQLAAIPVGDTCVDLDTVFRLLRSQPNVLGFFEPRQYHQVQGRSLATNWGIYNFPGYIQSFFV</sequence>
<dbReference type="SUPFAM" id="SSF48403">
    <property type="entry name" value="Ankyrin repeat"/>
    <property type="match status" value="1"/>
</dbReference>
<dbReference type="SMART" id="SM00248">
    <property type="entry name" value="ANK"/>
    <property type="match status" value="2"/>
</dbReference>
<dbReference type="EMBL" id="CAKOGP040000335">
    <property type="protein sequence ID" value="CAJ1934505.1"/>
    <property type="molecule type" value="Genomic_DNA"/>
</dbReference>
<evidence type="ECO:0000313" key="3">
    <source>
        <dbReference type="EMBL" id="CAJ1934505.1"/>
    </source>
</evidence>
<dbReference type="PANTHER" id="PTHR24153:SF8">
    <property type="entry name" value="FORKED, ISOFORM F"/>
    <property type="match status" value="1"/>
</dbReference>
<dbReference type="PANTHER" id="PTHR24153">
    <property type="entry name" value="ESPIN"/>
    <property type="match status" value="1"/>
</dbReference>
<dbReference type="GO" id="GO:0005737">
    <property type="term" value="C:cytoplasm"/>
    <property type="evidence" value="ECO:0007669"/>
    <property type="project" value="TreeGrafter"/>
</dbReference>
<organism evidence="3 4">
    <name type="scientific">Cylindrotheca closterium</name>
    <dbReference type="NCBI Taxonomy" id="2856"/>
    <lineage>
        <taxon>Eukaryota</taxon>
        <taxon>Sar</taxon>
        <taxon>Stramenopiles</taxon>
        <taxon>Ochrophyta</taxon>
        <taxon>Bacillariophyta</taxon>
        <taxon>Bacillariophyceae</taxon>
        <taxon>Bacillariophycidae</taxon>
        <taxon>Bacillariales</taxon>
        <taxon>Bacillariaceae</taxon>
        <taxon>Cylindrotheca</taxon>
    </lineage>
</organism>
<proteinExistence type="predicted"/>
<evidence type="ECO:0000256" key="2">
    <source>
        <dbReference type="ARBA" id="ARBA00023043"/>
    </source>
</evidence>
<dbReference type="AlphaFoldDB" id="A0AAD2CHL3"/>
<keyword evidence="1" id="KW-0677">Repeat</keyword>
<dbReference type="InterPro" id="IPR052420">
    <property type="entry name" value="Espin/Espin-like"/>
</dbReference>
<dbReference type="InterPro" id="IPR002110">
    <property type="entry name" value="Ankyrin_rpt"/>
</dbReference>
<accession>A0AAD2CHL3</accession>
<gene>
    <name evidence="3" type="ORF">CYCCA115_LOCUS3845</name>
</gene>